<feature type="domain" description="R3H" evidence="4">
    <location>
        <begin position="228"/>
        <end position="291"/>
    </location>
</feature>
<feature type="compositionally biased region" description="Polar residues" evidence="2">
    <location>
        <begin position="948"/>
        <end position="961"/>
    </location>
</feature>
<feature type="compositionally biased region" description="Polar residues" evidence="2">
    <location>
        <begin position="788"/>
        <end position="812"/>
    </location>
</feature>
<keyword evidence="3" id="KW-0472">Membrane</keyword>
<feature type="compositionally biased region" description="Low complexity" evidence="2">
    <location>
        <begin position="354"/>
        <end position="371"/>
    </location>
</feature>
<evidence type="ECO:0000256" key="1">
    <source>
        <dbReference type="ARBA" id="ARBA00022553"/>
    </source>
</evidence>
<feature type="compositionally biased region" description="Low complexity" evidence="2">
    <location>
        <begin position="520"/>
        <end position="546"/>
    </location>
</feature>
<dbReference type="Proteomes" id="UP000682733">
    <property type="component" value="Unassembled WGS sequence"/>
</dbReference>
<feature type="compositionally biased region" description="Low complexity" evidence="2">
    <location>
        <begin position="330"/>
        <end position="340"/>
    </location>
</feature>
<dbReference type="AlphaFoldDB" id="A0A8S2D3U7"/>
<feature type="region of interest" description="Disordered" evidence="2">
    <location>
        <begin position="469"/>
        <end position="496"/>
    </location>
</feature>
<feature type="domain" description="SUZ" evidence="5">
    <location>
        <begin position="316"/>
        <end position="407"/>
    </location>
</feature>
<evidence type="ECO:0000256" key="3">
    <source>
        <dbReference type="SAM" id="Phobius"/>
    </source>
</evidence>
<dbReference type="InterPro" id="IPR036867">
    <property type="entry name" value="R3H_dom_sf"/>
</dbReference>
<dbReference type="Proteomes" id="UP000677228">
    <property type="component" value="Unassembled WGS sequence"/>
</dbReference>
<dbReference type="PROSITE" id="PS51061">
    <property type="entry name" value="R3H"/>
    <property type="match status" value="1"/>
</dbReference>
<keyword evidence="3" id="KW-0812">Transmembrane</keyword>
<evidence type="ECO:0008006" key="9">
    <source>
        <dbReference type="Google" id="ProtNLM"/>
    </source>
</evidence>
<protein>
    <recommendedName>
        <fullName evidence="9">R3H domain-containing protein</fullName>
    </recommendedName>
</protein>
<feature type="compositionally biased region" description="Low complexity" evidence="2">
    <location>
        <begin position="413"/>
        <end position="428"/>
    </location>
</feature>
<evidence type="ECO:0000259" key="4">
    <source>
        <dbReference type="PROSITE" id="PS51061"/>
    </source>
</evidence>
<evidence type="ECO:0000259" key="5">
    <source>
        <dbReference type="PROSITE" id="PS51673"/>
    </source>
</evidence>
<dbReference type="Pfam" id="PF01424">
    <property type="entry name" value="R3H"/>
    <property type="match status" value="1"/>
</dbReference>
<dbReference type="EMBL" id="CAJNOK010001825">
    <property type="protein sequence ID" value="CAF0831801.1"/>
    <property type="molecule type" value="Genomic_DNA"/>
</dbReference>
<reference evidence="6" key="1">
    <citation type="submission" date="2021-02" db="EMBL/GenBank/DDBJ databases">
        <authorList>
            <person name="Nowell W R."/>
        </authorList>
    </citation>
    <scope>NUCLEOTIDE SEQUENCE</scope>
</reference>
<dbReference type="SMART" id="SM00393">
    <property type="entry name" value="R3H"/>
    <property type="match status" value="1"/>
</dbReference>
<dbReference type="EMBL" id="CAJOBA010001825">
    <property type="protein sequence ID" value="CAF3616344.1"/>
    <property type="molecule type" value="Genomic_DNA"/>
</dbReference>
<dbReference type="PANTHER" id="PTHR15672">
    <property type="entry name" value="CAMP-REGULATED PHOSPHOPROTEIN 21 RELATED R3H DOMAIN CONTAINING PROTEIN"/>
    <property type="match status" value="1"/>
</dbReference>
<feature type="region of interest" description="Disordered" evidence="2">
    <location>
        <begin position="404"/>
        <end position="430"/>
    </location>
</feature>
<sequence>MRLGYPNRSSRDNLLVRVRDLFLLIYIYIYPYEHGAIALSFVQSIKYNINIIKKKNSKMSADACCQSSTNVHLHLKQNSALCDSNNNETTQVKAISPTDECAHDQYTPENGIQEKSDTEHVAEASNDKEDAQQEQHSSAVDETTILPLNEEQLDEETVMKNSESVDNKEELIHPEQLDDSEKTLSLSTDDNKVNNSNNVTTPEPYKDFSGIDTETFISRTIKNNPKDRSLMFQLEQIFRDFINDTKAKTYQFQPMNSYQRMIVHRVSAFFGLDHNVDKSGASIICQKTQNTRIPSFFFENCIPENEPPTPPPSASSPPDIVDTADLVTPSTNSSSINNTKKILRRRDINDTTNGAPSASSSSSSSTTGAPTYNYSVQSSPSQHQRKPFHERQQYYNEVRRKIFNNPGVQPGEQQQQQQQQLQQQQQQQNVKILNNDQRQQHQKLYKNSMNMNDSHQTQSNSYSNIQLQSKQHYKNDLSRANEQQSSSERRVPNSMIRRQQQQNYNNSLNSANRNNKSQHYYQNSTQSTTNVPTNNSNNSSNQYNHQYGAKSANTPDINARPPIYPNQQHQPPQQQQQFYVSAPNSFNNPTQIDNKYLLHSNQAGLRSPLSVPLIYPSQPQTSGEYDYNPNLIPVGIVPAFAHANQPQHQIHPHPAFVQTNTNTTIPQQQQQHPHQNTQGLPIYLLPSQPGQQSQYVYFAQPPPQSTSYPLTTINQDGTLSTGGHYLHLYRSEQDRPTASTTDVTAVSYSTAAQTYQHPQLPQQLTLQQQPPTPQSQQQQQQYRLYPTNSTNSPIAQTFNPPQPNFSQGAIQGSTGTIPYQFSGVSPLSSNTGLKTATIFDNGMPNVLSFGSAKTPGNPNTTALFNPSMLIAAAALNNPSHSSNGSEEYHHSQSVQQNSRSLQHQQSYNPQVRYQHQNKYQNQQASAITPFRKNDLYVGQPLVGASPMVTQQRHQYHSSPKNSYYHHPQAYDHSTRNNQRSSTNNNNNNHNNNTNNNSNNNPSTTSQEKQLSPSPTSTQTKENESISLDNAGSVSDTVNTPTSSNEPNNSLSPSSSSSSAMTCVPLPPRQPKNPQNMDDESKNSNTDIKETNDDLKSETNVTQGTFTHVSES</sequence>
<feature type="compositionally biased region" description="Low complexity" evidence="2">
    <location>
        <begin position="975"/>
        <end position="1006"/>
    </location>
</feature>
<accession>A0A8S2D3U7</accession>
<feature type="region of interest" description="Disordered" evidence="2">
    <location>
        <begin position="876"/>
        <end position="906"/>
    </location>
</feature>
<feature type="compositionally biased region" description="Low complexity" evidence="2">
    <location>
        <begin position="1036"/>
        <end position="1058"/>
    </location>
</feature>
<evidence type="ECO:0000256" key="2">
    <source>
        <dbReference type="SAM" id="MobiDB-lite"/>
    </source>
</evidence>
<organism evidence="6 8">
    <name type="scientific">Didymodactylos carnosus</name>
    <dbReference type="NCBI Taxonomy" id="1234261"/>
    <lineage>
        <taxon>Eukaryota</taxon>
        <taxon>Metazoa</taxon>
        <taxon>Spiralia</taxon>
        <taxon>Gnathifera</taxon>
        <taxon>Rotifera</taxon>
        <taxon>Eurotatoria</taxon>
        <taxon>Bdelloidea</taxon>
        <taxon>Philodinida</taxon>
        <taxon>Philodinidae</taxon>
        <taxon>Didymodactylos</taxon>
    </lineage>
</organism>
<gene>
    <name evidence="6" type="ORF">OVA965_LOCUS6183</name>
    <name evidence="7" type="ORF">TMI583_LOCUS6179</name>
</gene>
<dbReference type="InterPro" id="IPR051937">
    <property type="entry name" value="R3H_domain_containing"/>
</dbReference>
<feature type="compositionally biased region" description="Pro residues" evidence="2">
    <location>
        <begin position="305"/>
        <end position="315"/>
    </location>
</feature>
<feature type="compositionally biased region" description="Polar residues" evidence="2">
    <location>
        <begin position="1097"/>
        <end position="1111"/>
    </location>
</feature>
<feature type="compositionally biased region" description="Polar residues" evidence="2">
    <location>
        <begin position="372"/>
        <end position="382"/>
    </location>
</feature>
<dbReference type="CDD" id="cd02642">
    <property type="entry name" value="R3H_encore_like"/>
    <property type="match status" value="1"/>
</dbReference>
<dbReference type="PROSITE" id="PS51673">
    <property type="entry name" value="SUZ"/>
    <property type="match status" value="1"/>
</dbReference>
<evidence type="ECO:0000313" key="8">
    <source>
        <dbReference type="Proteomes" id="UP000677228"/>
    </source>
</evidence>
<feature type="transmembrane region" description="Helical" evidence="3">
    <location>
        <begin position="21"/>
        <end position="42"/>
    </location>
</feature>
<keyword evidence="3" id="KW-1133">Transmembrane helix</keyword>
<feature type="region of interest" description="Disordered" evidence="2">
    <location>
        <begin position="299"/>
        <end position="389"/>
    </location>
</feature>
<feature type="compositionally biased region" description="Basic and acidic residues" evidence="2">
    <location>
        <begin position="163"/>
        <end position="182"/>
    </location>
</feature>
<dbReference type="InterPro" id="IPR024771">
    <property type="entry name" value="SUZ"/>
</dbReference>
<evidence type="ECO:0000313" key="6">
    <source>
        <dbReference type="EMBL" id="CAF0831801.1"/>
    </source>
</evidence>
<proteinExistence type="predicted"/>
<feature type="compositionally biased region" description="Polar residues" evidence="2">
    <location>
        <begin position="183"/>
        <end position="201"/>
    </location>
</feature>
<feature type="region of interest" description="Disordered" evidence="2">
    <location>
        <begin position="948"/>
        <end position="1111"/>
    </location>
</feature>
<feature type="compositionally biased region" description="Basic and acidic residues" evidence="2">
    <location>
        <begin position="1078"/>
        <end position="1096"/>
    </location>
</feature>
<feature type="compositionally biased region" description="Low complexity" evidence="2">
    <location>
        <begin position="764"/>
        <end position="787"/>
    </location>
</feature>
<dbReference type="Gene3D" id="3.30.1370.50">
    <property type="entry name" value="R3H-like domain"/>
    <property type="match status" value="1"/>
</dbReference>
<feature type="compositionally biased region" description="Polar residues" evidence="2">
    <location>
        <begin position="1007"/>
        <end position="1035"/>
    </location>
</feature>
<dbReference type="GO" id="GO:0003676">
    <property type="term" value="F:nucleic acid binding"/>
    <property type="evidence" value="ECO:0007669"/>
    <property type="project" value="UniProtKB-UniRule"/>
</dbReference>
<feature type="region of interest" description="Disordered" evidence="2">
    <location>
        <begin position="764"/>
        <end position="812"/>
    </location>
</feature>
<dbReference type="Pfam" id="PF12752">
    <property type="entry name" value="SUZ"/>
    <property type="match status" value="1"/>
</dbReference>
<name>A0A8S2D3U7_9BILA</name>
<dbReference type="InterPro" id="IPR001374">
    <property type="entry name" value="R3H_dom"/>
</dbReference>
<feature type="region of interest" description="Disordered" evidence="2">
    <location>
        <begin position="96"/>
        <end position="203"/>
    </location>
</feature>
<dbReference type="SUPFAM" id="SSF82708">
    <property type="entry name" value="R3H domain"/>
    <property type="match status" value="1"/>
</dbReference>
<feature type="compositionally biased region" description="Basic and acidic residues" evidence="2">
    <location>
        <begin position="112"/>
        <end position="133"/>
    </location>
</feature>
<keyword evidence="1" id="KW-0597">Phosphoprotein</keyword>
<comment type="caution">
    <text evidence="6">The sequence shown here is derived from an EMBL/GenBank/DDBJ whole genome shotgun (WGS) entry which is preliminary data.</text>
</comment>
<dbReference type="PANTHER" id="PTHR15672:SF8">
    <property type="entry name" value="PROTEIN ENCORE"/>
    <property type="match status" value="1"/>
</dbReference>
<evidence type="ECO:0000313" key="7">
    <source>
        <dbReference type="EMBL" id="CAF3616344.1"/>
    </source>
</evidence>
<feature type="region of interest" description="Disordered" evidence="2">
    <location>
        <begin position="520"/>
        <end position="573"/>
    </location>
</feature>